<dbReference type="RefSeq" id="WP_345521147.1">
    <property type="nucleotide sequence ID" value="NZ_BAABKM010000002.1"/>
</dbReference>
<proteinExistence type="inferred from homology"/>
<comment type="similarity">
    <text evidence="2">Belongs to the bacterial solute-binding protein 2 family.</text>
</comment>
<dbReference type="PANTHER" id="PTHR46847">
    <property type="entry name" value="D-ALLOSE-BINDING PERIPLASMIC PROTEIN-RELATED"/>
    <property type="match status" value="1"/>
</dbReference>
<evidence type="ECO:0000259" key="5">
    <source>
        <dbReference type="Pfam" id="PF13407"/>
    </source>
</evidence>
<gene>
    <name evidence="6" type="primary">rbsB</name>
    <name evidence="6" type="ORF">GCM10023349_20390</name>
</gene>
<organism evidence="6 7">
    <name type="scientific">Nocardioides conyzicola</name>
    <dbReference type="NCBI Taxonomy" id="1651781"/>
    <lineage>
        <taxon>Bacteria</taxon>
        <taxon>Bacillati</taxon>
        <taxon>Actinomycetota</taxon>
        <taxon>Actinomycetes</taxon>
        <taxon>Propionibacteriales</taxon>
        <taxon>Nocardioidaceae</taxon>
        <taxon>Nocardioides</taxon>
    </lineage>
</organism>
<dbReference type="CDD" id="cd01536">
    <property type="entry name" value="PBP1_ABC_sugar_binding-like"/>
    <property type="match status" value="1"/>
</dbReference>
<dbReference type="PROSITE" id="PS51257">
    <property type="entry name" value="PROKAR_LIPOPROTEIN"/>
    <property type="match status" value="1"/>
</dbReference>
<dbReference type="InterPro" id="IPR028082">
    <property type="entry name" value="Peripla_BP_I"/>
</dbReference>
<keyword evidence="7" id="KW-1185">Reference proteome</keyword>
<feature type="chain" id="PRO_5045549422" evidence="4">
    <location>
        <begin position="26"/>
        <end position="330"/>
    </location>
</feature>
<name>A0ABP8X954_9ACTN</name>
<evidence type="ECO:0000313" key="6">
    <source>
        <dbReference type="EMBL" id="GAA4702970.1"/>
    </source>
</evidence>
<evidence type="ECO:0000256" key="1">
    <source>
        <dbReference type="ARBA" id="ARBA00004196"/>
    </source>
</evidence>
<dbReference type="EMBL" id="BAABKM010000002">
    <property type="protein sequence ID" value="GAA4702970.1"/>
    <property type="molecule type" value="Genomic_DNA"/>
</dbReference>
<comment type="subcellular location">
    <subcellularLocation>
        <location evidence="1">Cell envelope</location>
    </subcellularLocation>
</comment>
<comment type="caution">
    <text evidence="6">The sequence shown here is derived from an EMBL/GenBank/DDBJ whole genome shotgun (WGS) entry which is preliminary data.</text>
</comment>
<evidence type="ECO:0000256" key="2">
    <source>
        <dbReference type="ARBA" id="ARBA00007639"/>
    </source>
</evidence>
<evidence type="ECO:0000313" key="7">
    <source>
        <dbReference type="Proteomes" id="UP001499974"/>
    </source>
</evidence>
<sequence>MQHPLSKRSMAALAALAVGSLLTLAACGSDGTKPAAGSDTGSGSDSSKTLVFSPLALKIPAMKQLSEGIQGYGKSQGYDVVVQDPNLDPQKQVTDLQTAISSGKADAVWAIMVAPEAAASLIPLAQEKGVPMVVNGTPEAYGLSGMQPGISFATIDYGAEGEAAGTELGNCINEKLDGKAEVLFEEASPGTAGKQEYEDAVKKTLAATAPDAKIVATTVVSDRQAAQTDVGSVLQGHPDITAVFAQNDEGALGTIGAFKAAGKDTPCITETGGNDESLAAVKSGDIYAVVALQFADDMTQNVDILTTMLKDPTADGEQLVTPQKVVKAGS</sequence>
<dbReference type="Pfam" id="PF13407">
    <property type="entry name" value="Peripla_BP_4"/>
    <property type="match status" value="1"/>
</dbReference>
<dbReference type="InterPro" id="IPR025997">
    <property type="entry name" value="SBP_2_dom"/>
</dbReference>
<feature type="domain" description="Periplasmic binding protein" evidence="5">
    <location>
        <begin position="52"/>
        <end position="307"/>
    </location>
</feature>
<feature type="signal peptide" evidence="4">
    <location>
        <begin position="1"/>
        <end position="25"/>
    </location>
</feature>
<accession>A0ABP8X954</accession>
<evidence type="ECO:0000256" key="4">
    <source>
        <dbReference type="SAM" id="SignalP"/>
    </source>
</evidence>
<dbReference type="PANTHER" id="PTHR46847:SF1">
    <property type="entry name" value="D-ALLOSE-BINDING PERIPLASMIC PROTEIN-RELATED"/>
    <property type="match status" value="1"/>
</dbReference>
<dbReference type="Gene3D" id="3.40.50.2300">
    <property type="match status" value="2"/>
</dbReference>
<dbReference type="Proteomes" id="UP001499974">
    <property type="component" value="Unassembled WGS sequence"/>
</dbReference>
<dbReference type="SUPFAM" id="SSF53822">
    <property type="entry name" value="Periplasmic binding protein-like I"/>
    <property type="match status" value="1"/>
</dbReference>
<protein>
    <submittedName>
        <fullName evidence="6">Ribose ABC transporter substrate-binding protein RbsB</fullName>
    </submittedName>
</protein>
<evidence type="ECO:0000256" key="3">
    <source>
        <dbReference type="ARBA" id="ARBA00022729"/>
    </source>
</evidence>
<reference evidence="7" key="1">
    <citation type="journal article" date="2019" name="Int. J. Syst. Evol. Microbiol.">
        <title>The Global Catalogue of Microorganisms (GCM) 10K type strain sequencing project: providing services to taxonomists for standard genome sequencing and annotation.</title>
        <authorList>
            <consortium name="The Broad Institute Genomics Platform"/>
            <consortium name="The Broad Institute Genome Sequencing Center for Infectious Disease"/>
            <person name="Wu L."/>
            <person name="Ma J."/>
        </authorList>
    </citation>
    <scope>NUCLEOTIDE SEQUENCE [LARGE SCALE GENOMIC DNA]</scope>
    <source>
        <strain evidence="7">JCM 18531</strain>
    </source>
</reference>
<keyword evidence="3 4" id="KW-0732">Signal</keyword>